<protein>
    <recommendedName>
        <fullName evidence="2">NADH dehydrogenase [ubiquinone] 1 alpha subcomplex assembly factor 3</fullName>
    </recommendedName>
</protein>
<evidence type="ECO:0000256" key="2">
    <source>
        <dbReference type="ARBA" id="ARBA00021776"/>
    </source>
</evidence>
<name>A0AAE0N8P5_9PEZI</name>
<proteinExistence type="inferred from homology"/>
<dbReference type="AlphaFoldDB" id="A0AAE0N8P5"/>
<keyword evidence="3" id="KW-0496">Mitochondrion</keyword>
<dbReference type="PANTHER" id="PTHR21192">
    <property type="entry name" value="NUCLEAR PROTEIN E3-3"/>
    <property type="match status" value="1"/>
</dbReference>
<feature type="region of interest" description="Disordered" evidence="5">
    <location>
        <begin position="28"/>
        <end position="49"/>
    </location>
</feature>
<dbReference type="CDD" id="cd05125">
    <property type="entry name" value="Mth938_2P1-like"/>
    <property type="match status" value="1"/>
</dbReference>
<sequence length="241" mass="26517">MATPIRPFHFPASVCRAALRRIESRSCSSSSSGFTAFTSRPTRSPTTLQPTLRGCTRGHVHVRSLHTTPSRRTTVGHNRERVPDEAPTTDFERMDMLGQTPAPATSIDVCMYDGFGLNSGVKILDGNGALLVNGEAFIWRPWRDGKKLLNHKGQWDVPAEAFGLFDLVWPRPDLLILGLGREIRPLSPDMRKVISSLGMRVEVLDTRNAASQFNMLATERGVNNVAAALIPIGWREGVGCV</sequence>
<dbReference type="Pfam" id="PF04430">
    <property type="entry name" value="DUF498"/>
    <property type="match status" value="1"/>
</dbReference>
<reference evidence="6" key="2">
    <citation type="submission" date="2023-06" db="EMBL/GenBank/DDBJ databases">
        <authorList>
            <consortium name="Lawrence Berkeley National Laboratory"/>
            <person name="Haridas S."/>
            <person name="Hensen N."/>
            <person name="Bonometti L."/>
            <person name="Westerberg I."/>
            <person name="Brannstrom I.O."/>
            <person name="Guillou S."/>
            <person name="Cros-Aarteil S."/>
            <person name="Calhoun S."/>
            <person name="Kuo A."/>
            <person name="Mondo S."/>
            <person name="Pangilinan J."/>
            <person name="Riley R."/>
            <person name="LaButti K."/>
            <person name="Andreopoulos B."/>
            <person name="Lipzen A."/>
            <person name="Chen C."/>
            <person name="Yanf M."/>
            <person name="Daum C."/>
            <person name="Ng V."/>
            <person name="Clum A."/>
            <person name="Steindorff A."/>
            <person name="Ohm R."/>
            <person name="Martin F."/>
            <person name="Silar P."/>
            <person name="Natvig D."/>
            <person name="Lalanne C."/>
            <person name="Gautier V."/>
            <person name="Ament-velasquez S.L."/>
            <person name="Kruys A."/>
            <person name="Hutchinson M.I."/>
            <person name="Powell A.J."/>
            <person name="Barry K."/>
            <person name="Miller A.N."/>
            <person name="Grigoriev I.V."/>
            <person name="Debuchy R."/>
            <person name="Gladieux P."/>
            <person name="Thoren M.H."/>
            <person name="Johannesson H."/>
        </authorList>
    </citation>
    <scope>NUCLEOTIDE SEQUENCE</scope>
    <source>
        <strain evidence="6">CBS 232.78</strain>
    </source>
</reference>
<comment type="caution">
    <text evidence="6">The sequence shown here is derived from an EMBL/GenBank/DDBJ whole genome shotgun (WGS) entry which is preliminary data.</text>
</comment>
<evidence type="ECO:0000256" key="3">
    <source>
        <dbReference type="ARBA" id="ARBA00023128"/>
    </source>
</evidence>
<dbReference type="InterPro" id="IPR036748">
    <property type="entry name" value="MTH938-like_sf"/>
</dbReference>
<organism evidence="6 7">
    <name type="scientific">Podospora didyma</name>
    <dbReference type="NCBI Taxonomy" id="330526"/>
    <lineage>
        <taxon>Eukaryota</taxon>
        <taxon>Fungi</taxon>
        <taxon>Dikarya</taxon>
        <taxon>Ascomycota</taxon>
        <taxon>Pezizomycotina</taxon>
        <taxon>Sordariomycetes</taxon>
        <taxon>Sordariomycetidae</taxon>
        <taxon>Sordariales</taxon>
        <taxon>Podosporaceae</taxon>
        <taxon>Podospora</taxon>
    </lineage>
</organism>
<evidence type="ECO:0000256" key="1">
    <source>
        <dbReference type="ARBA" id="ARBA00004173"/>
    </source>
</evidence>
<evidence type="ECO:0000313" key="6">
    <source>
        <dbReference type="EMBL" id="KAK3374891.1"/>
    </source>
</evidence>
<dbReference type="InterPro" id="IPR007523">
    <property type="entry name" value="NDUFAF3/AAMDC"/>
</dbReference>
<dbReference type="EMBL" id="JAULSW010000007">
    <property type="protein sequence ID" value="KAK3374891.1"/>
    <property type="molecule type" value="Genomic_DNA"/>
</dbReference>
<evidence type="ECO:0000313" key="7">
    <source>
        <dbReference type="Proteomes" id="UP001285441"/>
    </source>
</evidence>
<dbReference type="Proteomes" id="UP001285441">
    <property type="component" value="Unassembled WGS sequence"/>
</dbReference>
<accession>A0AAE0N8P5</accession>
<evidence type="ECO:0000256" key="4">
    <source>
        <dbReference type="ARBA" id="ARBA00049984"/>
    </source>
</evidence>
<comment type="similarity">
    <text evidence="4">Belongs to the NDUFAF3 family.</text>
</comment>
<dbReference type="GO" id="GO:0005743">
    <property type="term" value="C:mitochondrial inner membrane"/>
    <property type="evidence" value="ECO:0007669"/>
    <property type="project" value="TreeGrafter"/>
</dbReference>
<dbReference type="PANTHER" id="PTHR21192:SF2">
    <property type="entry name" value="NADH DEHYDROGENASE [UBIQUINONE] 1 ALPHA SUBCOMPLEX ASSEMBLY FACTOR 3"/>
    <property type="match status" value="1"/>
</dbReference>
<dbReference type="SUPFAM" id="SSF64076">
    <property type="entry name" value="MTH938-like"/>
    <property type="match status" value="1"/>
</dbReference>
<dbReference type="InterPro" id="IPR034095">
    <property type="entry name" value="NDUF3"/>
</dbReference>
<comment type="subcellular location">
    <subcellularLocation>
        <location evidence="1">Mitochondrion</location>
    </subcellularLocation>
</comment>
<gene>
    <name evidence="6" type="ORF">B0H63DRAFT_481202</name>
</gene>
<evidence type="ECO:0000256" key="5">
    <source>
        <dbReference type="SAM" id="MobiDB-lite"/>
    </source>
</evidence>
<dbReference type="GO" id="GO:0032981">
    <property type="term" value="P:mitochondrial respiratory chain complex I assembly"/>
    <property type="evidence" value="ECO:0007669"/>
    <property type="project" value="InterPro"/>
</dbReference>
<dbReference type="Gene3D" id="3.40.1230.10">
    <property type="entry name" value="MTH938-like"/>
    <property type="match status" value="1"/>
</dbReference>
<keyword evidence="7" id="KW-1185">Reference proteome</keyword>
<reference evidence="6" key="1">
    <citation type="journal article" date="2023" name="Mol. Phylogenet. Evol.">
        <title>Genome-scale phylogeny and comparative genomics of the fungal order Sordariales.</title>
        <authorList>
            <person name="Hensen N."/>
            <person name="Bonometti L."/>
            <person name="Westerberg I."/>
            <person name="Brannstrom I.O."/>
            <person name="Guillou S."/>
            <person name="Cros-Aarteil S."/>
            <person name="Calhoun S."/>
            <person name="Haridas S."/>
            <person name="Kuo A."/>
            <person name="Mondo S."/>
            <person name="Pangilinan J."/>
            <person name="Riley R."/>
            <person name="LaButti K."/>
            <person name="Andreopoulos B."/>
            <person name="Lipzen A."/>
            <person name="Chen C."/>
            <person name="Yan M."/>
            <person name="Daum C."/>
            <person name="Ng V."/>
            <person name="Clum A."/>
            <person name="Steindorff A."/>
            <person name="Ohm R.A."/>
            <person name="Martin F."/>
            <person name="Silar P."/>
            <person name="Natvig D.O."/>
            <person name="Lalanne C."/>
            <person name="Gautier V."/>
            <person name="Ament-Velasquez S.L."/>
            <person name="Kruys A."/>
            <person name="Hutchinson M.I."/>
            <person name="Powell A.J."/>
            <person name="Barry K."/>
            <person name="Miller A.N."/>
            <person name="Grigoriev I.V."/>
            <person name="Debuchy R."/>
            <person name="Gladieux P."/>
            <person name="Hiltunen Thoren M."/>
            <person name="Johannesson H."/>
        </authorList>
    </citation>
    <scope>NUCLEOTIDE SEQUENCE</scope>
    <source>
        <strain evidence="6">CBS 232.78</strain>
    </source>
</reference>
<feature type="compositionally biased region" description="Polar residues" evidence="5">
    <location>
        <begin position="33"/>
        <end position="49"/>
    </location>
</feature>